<sequence length="108" mass="12068">MQSRFAIGSSEYSVITIGKQPNGGRPTTPIRVAPWSTNPCTATKYHELSVPEKLVELLVERNFGSYLDPDAKLNPVMSSSMLRFGSKYGGTVINQITEIKFLENWQMN</sequence>
<dbReference type="Proteomes" id="UP000325081">
    <property type="component" value="Unassembled WGS sequence"/>
</dbReference>
<keyword evidence="2" id="KW-1185">Reference proteome</keyword>
<organism evidence="1 2">
    <name type="scientific">Striga asiatica</name>
    <name type="common">Asiatic witchweed</name>
    <name type="synonym">Buchnera asiatica</name>
    <dbReference type="NCBI Taxonomy" id="4170"/>
    <lineage>
        <taxon>Eukaryota</taxon>
        <taxon>Viridiplantae</taxon>
        <taxon>Streptophyta</taxon>
        <taxon>Embryophyta</taxon>
        <taxon>Tracheophyta</taxon>
        <taxon>Spermatophyta</taxon>
        <taxon>Magnoliopsida</taxon>
        <taxon>eudicotyledons</taxon>
        <taxon>Gunneridae</taxon>
        <taxon>Pentapetalae</taxon>
        <taxon>asterids</taxon>
        <taxon>lamiids</taxon>
        <taxon>Lamiales</taxon>
        <taxon>Orobanchaceae</taxon>
        <taxon>Buchnereae</taxon>
        <taxon>Striga</taxon>
    </lineage>
</organism>
<protein>
    <submittedName>
        <fullName evidence="1">Ferredoxin--NADP reductase 2</fullName>
    </submittedName>
</protein>
<reference evidence="2" key="1">
    <citation type="journal article" date="2019" name="Curr. Biol.">
        <title>Genome Sequence of Striga asiatica Provides Insight into the Evolution of Plant Parasitism.</title>
        <authorList>
            <person name="Yoshida S."/>
            <person name="Kim S."/>
            <person name="Wafula E.K."/>
            <person name="Tanskanen J."/>
            <person name="Kim Y.M."/>
            <person name="Honaas L."/>
            <person name="Yang Z."/>
            <person name="Spallek T."/>
            <person name="Conn C.E."/>
            <person name="Ichihashi Y."/>
            <person name="Cheong K."/>
            <person name="Cui S."/>
            <person name="Der J.P."/>
            <person name="Gundlach H."/>
            <person name="Jiao Y."/>
            <person name="Hori C."/>
            <person name="Ishida J.K."/>
            <person name="Kasahara H."/>
            <person name="Kiba T."/>
            <person name="Kim M.S."/>
            <person name="Koo N."/>
            <person name="Laohavisit A."/>
            <person name="Lee Y.H."/>
            <person name="Lumba S."/>
            <person name="McCourt P."/>
            <person name="Mortimer J.C."/>
            <person name="Mutuku J.M."/>
            <person name="Nomura T."/>
            <person name="Sasaki-Sekimoto Y."/>
            <person name="Seto Y."/>
            <person name="Wang Y."/>
            <person name="Wakatake T."/>
            <person name="Sakakibara H."/>
            <person name="Demura T."/>
            <person name="Yamaguchi S."/>
            <person name="Yoneyama K."/>
            <person name="Manabe R.I."/>
            <person name="Nelson D.C."/>
            <person name="Schulman A.H."/>
            <person name="Timko M.P."/>
            <person name="dePamphilis C.W."/>
            <person name="Choi D."/>
            <person name="Shirasu K."/>
        </authorList>
    </citation>
    <scope>NUCLEOTIDE SEQUENCE [LARGE SCALE GENOMIC DNA]</scope>
    <source>
        <strain evidence="2">cv. UVA1</strain>
    </source>
</reference>
<dbReference type="EMBL" id="BKCP01007627">
    <property type="protein sequence ID" value="GER46842.1"/>
    <property type="molecule type" value="Genomic_DNA"/>
</dbReference>
<name>A0A5A7QPP1_STRAF</name>
<dbReference type="AlphaFoldDB" id="A0A5A7QPP1"/>
<evidence type="ECO:0000313" key="1">
    <source>
        <dbReference type="EMBL" id="GER46842.1"/>
    </source>
</evidence>
<comment type="caution">
    <text evidence="1">The sequence shown here is derived from an EMBL/GenBank/DDBJ whole genome shotgun (WGS) entry which is preliminary data.</text>
</comment>
<proteinExistence type="predicted"/>
<accession>A0A5A7QPP1</accession>
<gene>
    <name evidence="1" type="ORF">STAS_23906</name>
</gene>
<evidence type="ECO:0000313" key="2">
    <source>
        <dbReference type="Proteomes" id="UP000325081"/>
    </source>
</evidence>